<keyword evidence="2" id="KW-1185">Reference proteome</keyword>
<dbReference type="Proteomes" id="UP000199729">
    <property type="component" value="Chromosome"/>
</dbReference>
<dbReference type="Gene3D" id="3.30.2020.40">
    <property type="entry name" value="Uncharacterised protein PF10387, DUF2442"/>
    <property type="match status" value="1"/>
</dbReference>
<protein>
    <submittedName>
        <fullName evidence="1">Uncharacterized protein</fullName>
    </submittedName>
</protein>
<reference evidence="1 2" key="1">
    <citation type="submission" date="2017-07" db="EMBL/GenBank/DDBJ databases">
        <title>Complete Genome Sequence of the cosmetic ferment Vitreoscilla filiformis (ATCC15551).</title>
        <authorList>
            <person name="Contreras S."/>
            <person name="Sagory-Zalkind P."/>
            <person name="Blanquart H."/>
            <person name="Iltis A."/>
            <person name="Morand S.C."/>
        </authorList>
    </citation>
    <scope>NUCLEOTIDE SEQUENCE [LARGE SCALE GENOMIC DNA]</scope>
    <source>
        <strain evidence="1 2">ATCC 15551</strain>
    </source>
</reference>
<evidence type="ECO:0000313" key="2">
    <source>
        <dbReference type="Proteomes" id="UP000199729"/>
    </source>
</evidence>
<dbReference type="Pfam" id="PF10387">
    <property type="entry name" value="DUF2442"/>
    <property type="match status" value="1"/>
</dbReference>
<dbReference type="AlphaFoldDB" id="A0A221KHS3"/>
<dbReference type="EMBL" id="CP022423">
    <property type="protein sequence ID" value="ASM78592.1"/>
    <property type="molecule type" value="Genomic_DNA"/>
</dbReference>
<sequence length="155" mass="16217">MNTPTPKPLKAQDRFDEPITPTVLAKATERARQRKSPGLHATTLHHLPAFASLLIGFADQSAVALPVKNYPELAALSATELAQLTLGFGGSALCLDERDLHISIAGLVQASQPLMALASTVVAARNGSRSSHAKVQAARANGLKGGRPRKLAVVG</sequence>
<evidence type="ECO:0000313" key="1">
    <source>
        <dbReference type="EMBL" id="ASM78592.1"/>
    </source>
</evidence>
<name>A0A221KHS3_VITFI</name>
<proteinExistence type="predicted"/>
<dbReference type="OrthoDB" id="6506350at2"/>
<dbReference type="RefSeq" id="WP_089417493.1">
    <property type="nucleotide sequence ID" value="NZ_CP022423.1"/>
</dbReference>
<organism evidence="1 2">
    <name type="scientific">Vitreoscilla filiformis</name>
    <dbReference type="NCBI Taxonomy" id="63"/>
    <lineage>
        <taxon>Bacteria</taxon>
        <taxon>Pseudomonadati</taxon>
        <taxon>Pseudomonadota</taxon>
        <taxon>Betaproteobacteria</taxon>
        <taxon>Neisseriales</taxon>
        <taxon>Neisseriaceae</taxon>
        <taxon>Vitreoscilla</taxon>
    </lineage>
</organism>
<dbReference type="KEGG" id="vff:VITFI_CDS2815"/>
<accession>A0A221KHS3</accession>
<dbReference type="InterPro" id="IPR018841">
    <property type="entry name" value="DUF2442"/>
</dbReference>
<gene>
    <name evidence="1" type="ORF">VITFI_CDS2815</name>
</gene>